<gene>
    <name evidence="8" type="ORF">WJX84_007286</name>
</gene>
<name>A0AAW1TGX4_9CHLO</name>
<dbReference type="PANTHER" id="PTHR37739">
    <property type="entry name" value="KINESIN-LIKE PROTEIN KIN-12D"/>
    <property type="match status" value="1"/>
</dbReference>
<evidence type="ECO:0000256" key="5">
    <source>
        <dbReference type="ARBA" id="ARBA00023175"/>
    </source>
</evidence>
<evidence type="ECO:0000313" key="9">
    <source>
        <dbReference type="Proteomes" id="UP001485043"/>
    </source>
</evidence>
<dbReference type="Proteomes" id="UP001485043">
    <property type="component" value="Unassembled WGS sequence"/>
</dbReference>
<feature type="compositionally biased region" description="Basic and acidic residues" evidence="7">
    <location>
        <begin position="40"/>
        <end position="63"/>
    </location>
</feature>
<dbReference type="GO" id="GO:0005874">
    <property type="term" value="C:microtubule"/>
    <property type="evidence" value="ECO:0007669"/>
    <property type="project" value="UniProtKB-KW"/>
</dbReference>
<accession>A0AAW1TGX4</accession>
<dbReference type="InterPro" id="IPR044986">
    <property type="entry name" value="KIF15/KIN-12"/>
</dbReference>
<sequence>MGSGSVSQAAAVALRQLQSQLATAYADNAKLQEEQAAVRADARAEVDTRQAEVDAARSHSRDQAKQLSEMFAMLQDMKDALQSTADENGRLHERLAAEARKQDGLQAELAKSGSSLEALQADAAAAASSHARQLQDMDRQARHLQAQLHESQSHGSQAAAAHERCRVLSRELEAARQARCEAETATGQCETALTNVHRDLEARSKALQTLETEVLALRQTSAAHVRQLEEVQAAAHQAQAALTDEKSQKSGLSRALRKAEHSLTRVLSLNQSLVEAFTGIRPEQRRATAAAAVPQPLLSPPKGTRQETAAPRPARLEQAAYTSPLPSCRIDSPKRAGICHHSQHDVCVWAVLQGGTWNIQLDADAIGAHWQAPDDSSAGDPPLPRQPAHGRSAGPDATKATRMRRSLRPPPCSARVLELSAPKRGAASPGCPGDTVHNTNCHHHHCRDPCWHHKPRPSQPAAKAGCLHHDRSRPCCRATPSGMAKRPQRPKECCTPHGPSTALNKRTREQMQSVLMSLEDELGALDLRYADLLRRAQLGLDGASLDSADDSEFELIAAEPGVATRRKTVPAHLCVSW</sequence>
<evidence type="ECO:0000256" key="4">
    <source>
        <dbReference type="ARBA" id="ARBA00023054"/>
    </source>
</evidence>
<evidence type="ECO:0000256" key="6">
    <source>
        <dbReference type="SAM" id="Coils"/>
    </source>
</evidence>
<evidence type="ECO:0000256" key="1">
    <source>
        <dbReference type="ARBA" id="ARBA00022701"/>
    </source>
</evidence>
<protein>
    <submittedName>
        <fullName evidence="8">Uncharacterized protein</fullName>
    </submittedName>
</protein>
<keyword evidence="1" id="KW-0493">Microtubule</keyword>
<dbReference type="EMBL" id="JALJOV010000044">
    <property type="protein sequence ID" value="KAK9868123.1"/>
    <property type="molecule type" value="Genomic_DNA"/>
</dbReference>
<comment type="caution">
    <text evidence="8">The sequence shown here is derived from an EMBL/GenBank/DDBJ whole genome shotgun (WGS) entry which is preliminary data.</text>
</comment>
<feature type="coiled-coil region" evidence="6">
    <location>
        <begin position="127"/>
        <end position="178"/>
    </location>
</feature>
<proteinExistence type="predicted"/>
<reference evidence="8 9" key="1">
    <citation type="journal article" date="2024" name="Nat. Commun.">
        <title>Phylogenomics reveals the evolutionary origins of lichenization in chlorophyte algae.</title>
        <authorList>
            <person name="Puginier C."/>
            <person name="Libourel C."/>
            <person name="Otte J."/>
            <person name="Skaloud P."/>
            <person name="Haon M."/>
            <person name="Grisel S."/>
            <person name="Petersen M."/>
            <person name="Berrin J.G."/>
            <person name="Delaux P.M."/>
            <person name="Dal Grande F."/>
            <person name="Keller J."/>
        </authorList>
    </citation>
    <scope>NUCLEOTIDE SEQUENCE [LARGE SCALE GENOMIC DNA]</scope>
    <source>
        <strain evidence="8 9">SAG 2523</strain>
    </source>
</reference>
<evidence type="ECO:0000256" key="2">
    <source>
        <dbReference type="ARBA" id="ARBA00022741"/>
    </source>
</evidence>
<feature type="region of interest" description="Disordered" evidence="7">
    <location>
        <begin position="370"/>
        <end position="408"/>
    </location>
</feature>
<feature type="region of interest" description="Disordered" evidence="7">
    <location>
        <begin position="477"/>
        <end position="502"/>
    </location>
</feature>
<feature type="region of interest" description="Disordered" evidence="7">
    <location>
        <begin position="35"/>
        <end position="63"/>
    </location>
</feature>
<organism evidence="8 9">
    <name type="scientific">Apatococcus fuscideae</name>
    <dbReference type="NCBI Taxonomy" id="2026836"/>
    <lineage>
        <taxon>Eukaryota</taxon>
        <taxon>Viridiplantae</taxon>
        <taxon>Chlorophyta</taxon>
        <taxon>core chlorophytes</taxon>
        <taxon>Trebouxiophyceae</taxon>
        <taxon>Chlorellales</taxon>
        <taxon>Chlorellaceae</taxon>
        <taxon>Apatococcus</taxon>
    </lineage>
</organism>
<keyword evidence="2" id="KW-0547">Nucleotide-binding</keyword>
<feature type="region of interest" description="Disordered" evidence="7">
    <location>
        <begin position="287"/>
        <end position="318"/>
    </location>
</feature>
<evidence type="ECO:0000256" key="7">
    <source>
        <dbReference type="SAM" id="MobiDB-lite"/>
    </source>
</evidence>
<evidence type="ECO:0000256" key="3">
    <source>
        <dbReference type="ARBA" id="ARBA00022840"/>
    </source>
</evidence>
<evidence type="ECO:0000313" key="8">
    <source>
        <dbReference type="EMBL" id="KAK9868123.1"/>
    </source>
</evidence>
<keyword evidence="4 6" id="KW-0175">Coiled coil</keyword>
<dbReference type="AlphaFoldDB" id="A0AAW1TGX4"/>
<keyword evidence="3" id="KW-0067">ATP-binding</keyword>
<dbReference type="GO" id="GO:0005524">
    <property type="term" value="F:ATP binding"/>
    <property type="evidence" value="ECO:0007669"/>
    <property type="project" value="UniProtKB-KW"/>
</dbReference>
<keyword evidence="9" id="KW-1185">Reference proteome</keyword>
<dbReference type="PANTHER" id="PTHR37739:SF8">
    <property type="entry name" value="KINESIN-LIKE PROTEIN KIN-12D"/>
    <property type="match status" value="1"/>
</dbReference>
<keyword evidence="5" id="KW-0505">Motor protein</keyword>